<accession>A0A1Q9YMZ4</accession>
<dbReference type="EMBL" id="MPJZ01000012">
    <property type="protein sequence ID" value="OLU47002.1"/>
    <property type="molecule type" value="Genomic_DNA"/>
</dbReference>
<gene>
    <name evidence="1" type="ORF">BO223_01505</name>
</gene>
<proteinExistence type="predicted"/>
<comment type="caution">
    <text evidence="1">The sequence shown here is derived from an EMBL/GenBank/DDBJ whole genome shotgun (WGS) entry which is preliminary data.</text>
</comment>
<dbReference type="AlphaFoldDB" id="A0A1Q9YMZ4"/>
<reference evidence="1 2" key="1">
    <citation type="submission" date="2016-11" db="EMBL/GenBank/DDBJ databases">
        <title>Description of two novel members of the family Erysipelotrichaceae: Ileibacterium lipovorans gen. nov., sp. nov. and Dubosiella newyorkensis, gen. nov., sp. nov.</title>
        <authorList>
            <person name="Cox L.M."/>
            <person name="Sohn J."/>
            <person name="Tyrrell K.L."/>
            <person name="Citron D.M."/>
            <person name="Lawson P.A."/>
            <person name="Patel N.B."/>
            <person name="Iizumi T."/>
            <person name="Perez-Perez G.I."/>
            <person name="Goldstein E.J."/>
            <person name="Blaser M.J."/>
        </authorList>
    </citation>
    <scope>NUCLEOTIDE SEQUENCE [LARGE SCALE GENOMIC DNA]</scope>
    <source>
        <strain evidence="1 2">NYU-BL-K8</strain>
    </source>
</reference>
<evidence type="ECO:0000313" key="2">
    <source>
        <dbReference type="Proteomes" id="UP000186758"/>
    </source>
</evidence>
<organism evidence="1 2">
    <name type="scientific">Faecalibaculum rodentium</name>
    <dbReference type="NCBI Taxonomy" id="1702221"/>
    <lineage>
        <taxon>Bacteria</taxon>
        <taxon>Bacillati</taxon>
        <taxon>Bacillota</taxon>
        <taxon>Erysipelotrichia</taxon>
        <taxon>Erysipelotrichales</taxon>
        <taxon>Erysipelotrichaceae</taxon>
        <taxon>Faecalibaculum</taxon>
    </lineage>
</organism>
<sequence>MGDVFGDIADHDRRQSVTGKFALCLTESAIRAFEQAGHDRYQELCQQRNAGEGNKFSGDEGMSFTAYGTFCTLDQHLVTNAVYGTFETAEIGTMTVQLTIMAIRAFPGTSEEPVTSFLISILER</sequence>
<evidence type="ECO:0000313" key="1">
    <source>
        <dbReference type="EMBL" id="OLU47002.1"/>
    </source>
</evidence>
<dbReference type="Proteomes" id="UP000186758">
    <property type="component" value="Unassembled WGS sequence"/>
</dbReference>
<name>A0A1Q9YMZ4_9FIRM</name>
<protein>
    <submittedName>
        <fullName evidence="1">Uncharacterized protein</fullName>
    </submittedName>
</protein>